<accession>A0A7X5LJ36</accession>
<evidence type="ECO:0008006" key="4">
    <source>
        <dbReference type="Google" id="ProtNLM"/>
    </source>
</evidence>
<feature type="chain" id="PRO_5031482234" description="Porin family protein" evidence="1">
    <location>
        <begin position="26"/>
        <end position="157"/>
    </location>
</feature>
<feature type="signal peptide" evidence="1">
    <location>
        <begin position="1"/>
        <end position="25"/>
    </location>
</feature>
<organism evidence="2 3">
    <name type="scientific">Alteromonas profundi</name>
    <dbReference type="NCBI Taxonomy" id="2696062"/>
    <lineage>
        <taxon>Bacteria</taxon>
        <taxon>Pseudomonadati</taxon>
        <taxon>Pseudomonadota</taxon>
        <taxon>Gammaproteobacteria</taxon>
        <taxon>Alteromonadales</taxon>
        <taxon>Alteromonadaceae</taxon>
        <taxon>Alteromonas/Salinimonas group</taxon>
        <taxon>Alteromonas</taxon>
    </lineage>
</organism>
<evidence type="ECO:0000256" key="1">
    <source>
        <dbReference type="SAM" id="SignalP"/>
    </source>
</evidence>
<proteinExistence type="predicted"/>
<dbReference type="EMBL" id="JAAAWN010000001">
    <property type="protein sequence ID" value="NDV89665.1"/>
    <property type="molecule type" value="Genomic_DNA"/>
</dbReference>
<dbReference type="Proteomes" id="UP000470213">
    <property type="component" value="Unassembled WGS sequence"/>
</dbReference>
<name>A0A7X5LJ36_9ALTE</name>
<comment type="caution">
    <text evidence="2">The sequence shown here is derived from an EMBL/GenBank/DDBJ whole genome shotgun (WGS) entry which is preliminary data.</text>
</comment>
<reference evidence="2 3" key="1">
    <citation type="submission" date="2020-01" db="EMBL/GenBank/DDBJ databases">
        <authorList>
            <person name="Chen J."/>
            <person name="Zhu S."/>
            <person name="Yang J."/>
        </authorList>
    </citation>
    <scope>NUCLEOTIDE SEQUENCE [LARGE SCALE GENOMIC DNA]</scope>
    <source>
        <strain evidence="2 3">345S023</strain>
    </source>
</reference>
<evidence type="ECO:0000313" key="2">
    <source>
        <dbReference type="EMBL" id="NDV89665.1"/>
    </source>
</evidence>
<dbReference type="RefSeq" id="WP_163083263.1">
    <property type="nucleotide sequence ID" value="NZ_JAAAWN010000001.1"/>
</dbReference>
<evidence type="ECO:0000313" key="3">
    <source>
        <dbReference type="Proteomes" id="UP000470213"/>
    </source>
</evidence>
<sequence length="157" mass="18041">MNTSRMCVLLCALVGFNMYAVNSHASSLEGSYSPIVFKSKKIAKWNVQSSFAQQPLEILVLGRGDLRYPNINSTRVSARRAFDFRYPQHFYASFDRTDTSQPYNVNWQYLPQNIGTFTRLGWLLGDPETLNMAIEYEHRKVGSSESNALQLGVHYWF</sequence>
<dbReference type="AlphaFoldDB" id="A0A7X5LJ36"/>
<gene>
    <name evidence="2" type="ORF">GTH32_00445</name>
</gene>
<keyword evidence="1" id="KW-0732">Signal</keyword>
<keyword evidence="3" id="KW-1185">Reference proteome</keyword>
<protein>
    <recommendedName>
        <fullName evidence="4">Porin family protein</fullName>
    </recommendedName>
</protein>